<name>A0A841TYL9_9BACL</name>
<evidence type="ECO:0000313" key="2">
    <source>
        <dbReference type="EMBL" id="MBB6693366.1"/>
    </source>
</evidence>
<feature type="domain" description="MEKHLA" evidence="1">
    <location>
        <begin position="4"/>
        <end position="142"/>
    </location>
</feature>
<dbReference type="Pfam" id="PF08670">
    <property type="entry name" value="MEKHLA"/>
    <property type="match status" value="1"/>
</dbReference>
<proteinExistence type="predicted"/>
<dbReference type="Proteomes" id="UP000553776">
    <property type="component" value="Unassembled WGS sequence"/>
</dbReference>
<comment type="caution">
    <text evidence="2">The sequence shown here is derived from an EMBL/GenBank/DDBJ whole genome shotgun (WGS) entry which is preliminary data.</text>
</comment>
<dbReference type="EMBL" id="JACJVR010000072">
    <property type="protein sequence ID" value="MBB6693366.1"/>
    <property type="molecule type" value="Genomic_DNA"/>
</dbReference>
<sequence length="144" mass="16753">MDVHIRRLLDSYRRWTGEELAPELAGRDPAAEINEAPFALLSHGTEEDPILNYGNRTALRLWEMDWDSFTSTPSRLTAEPLAREERERFMDDVRIRGYSDGYSGVRVSRTGRRFRIEQAVVWNVTDEDGRYIGQAASFRKWTDL</sequence>
<protein>
    <submittedName>
        <fullName evidence="2">MEKHLA domain-containing protein</fullName>
    </submittedName>
</protein>
<dbReference type="AlphaFoldDB" id="A0A841TYL9"/>
<reference evidence="2 3" key="1">
    <citation type="submission" date="2020-08" db="EMBL/GenBank/DDBJ databases">
        <title>Cohnella phylogeny.</title>
        <authorList>
            <person name="Dunlap C."/>
        </authorList>
    </citation>
    <scope>NUCLEOTIDE SEQUENCE [LARGE SCALE GENOMIC DNA]</scope>
    <source>
        <strain evidence="2 3">DSM 25239</strain>
    </source>
</reference>
<evidence type="ECO:0000313" key="3">
    <source>
        <dbReference type="Proteomes" id="UP000553776"/>
    </source>
</evidence>
<evidence type="ECO:0000259" key="1">
    <source>
        <dbReference type="Pfam" id="PF08670"/>
    </source>
</evidence>
<accession>A0A841TYL9</accession>
<organism evidence="2 3">
    <name type="scientific">Cohnella xylanilytica</name>
    <dbReference type="NCBI Taxonomy" id="557555"/>
    <lineage>
        <taxon>Bacteria</taxon>
        <taxon>Bacillati</taxon>
        <taxon>Bacillota</taxon>
        <taxon>Bacilli</taxon>
        <taxon>Bacillales</taxon>
        <taxon>Paenibacillaceae</taxon>
        <taxon>Cohnella</taxon>
    </lineage>
</organism>
<gene>
    <name evidence="2" type="ORF">H7B90_18415</name>
</gene>
<dbReference type="InterPro" id="IPR013978">
    <property type="entry name" value="MEKHLA"/>
</dbReference>
<keyword evidence="3" id="KW-1185">Reference proteome</keyword>